<comment type="caution">
    <text evidence="1">The sequence shown here is derived from an EMBL/GenBank/DDBJ whole genome shotgun (WGS) entry which is preliminary data.</text>
</comment>
<sequence>MVDWKAVKRVLRYLKGSVDCGIHLKPSKILGLIAFSDADWGSCPHDRKLESYDHKRYRHEPVEPVRVLRVPKSQGAEVGALVLMLETTAPLCQDLSSSRNFSQAPKSETWNKNIQPPDQISEALAVQDAISSRVESFVLVFSKTTADALEELKGYKDMKNVLIKQGLRSQTSTNLASTVEVSSRGTTE</sequence>
<organism evidence="1 2">
    <name type="scientific">Vitis vinifera</name>
    <name type="common">Grape</name>
    <dbReference type="NCBI Taxonomy" id="29760"/>
    <lineage>
        <taxon>Eukaryota</taxon>
        <taxon>Viridiplantae</taxon>
        <taxon>Streptophyta</taxon>
        <taxon>Embryophyta</taxon>
        <taxon>Tracheophyta</taxon>
        <taxon>Spermatophyta</taxon>
        <taxon>Magnoliopsida</taxon>
        <taxon>eudicotyledons</taxon>
        <taxon>Gunneridae</taxon>
        <taxon>Pentapetalae</taxon>
        <taxon>rosids</taxon>
        <taxon>Vitales</taxon>
        <taxon>Vitaceae</taxon>
        <taxon>Viteae</taxon>
        <taxon>Vitis</taxon>
    </lineage>
</organism>
<dbReference type="Proteomes" id="UP000288805">
    <property type="component" value="Unassembled WGS sequence"/>
</dbReference>
<dbReference type="OrthoDB" id="70161at2759"/>
<protein>
    <submittedName>
        <fullName evidence="1">Autophagy-related protein 13b</fullName>
    </submittedName>
</protein>
<dbReference type="AlphaFoldDB" id="A0A438H135"/>
<name>A0A438H135_VITVI</name>
<proteinExistence type="predicted"/>
<evidence type="ECO:0000313" key="2">
    <source>
        <dbReference type="Proteomes" id="UP000288805"/>
    </source>
</evidence>
<dbReference type="PANTHER" id="PTHR11439">
    <property type="entry name" value="GAG-POL-RELATED RETROTRANSPOSON"/>
    <property type="match status" value="1"/>
</dbReference>
<reference evidence="1 2" key="1">
    <citation type="journal article" date="2018" name="PLoS Genet.">
        <title>Population sequencing reveals clonal diversity and ancestral inbreeding in the grapevine cultivar Chardonnay.</title>
        <authorList>
            <person name="Roach M.J."/>
            <person name="Johnson D.L."/>
            <person name="Bohlmann J."/>
            <person name="van Vuuren H.J."/>
            <person name="Jones S.J."/>
            <person name="Pretorius I.S."/>
            <person name="Schmidt S.A."/>
            <person name="Borneman A.R."/>
        </authorList>
    </citation>
    <scope>NUCLEOTIDE SEQUENCE [LARGE SCALE GENOMIC DNA]</scope>
    <source>
        <strain evidence="2">cv. Chardonnay</strain>
        <tissue evidence="1">Leaf</tissue>
    </source>
</reference>
<accession>A0A438H135</accession>
<dbReference type="EMBL" id="QGNW01000301">
    <property type="protein sequence ID" value="RVW78109.1"/>
    <property type="molecule type" value="Genomic_DNA"/>
</dbReference>
<dbReference type="PANTHER" id="PTHR11439:SF455">
    <property type="entry name" value="RLK (RECEPTOR-LIKE PROTEIN KINASE) 8, PUTATIVE-RELATED"/>
    <property type="match status" value="1"/>
</dbReference>
<gene>
    <name evidence="1" type="primary">ATG13B_4</name>
    <name evidence="1" type="ORF">CK203_049743</name>
</gene>
<evidence type="ECO:0000313" key="1">
    <source>
        <dbReference type="EMBL" id="RVW78109.1"/>
    </source>
</evidence>